<dbReference type="OrthoDB" id="1435411at2"/>
<evidence type="ECO:0000256" key="5">
    <source>
        <dbReference type="SAM" id="Phobius"/>
    </source>
</evidence>
<dbReference type="PANTHER" id="PTHR37422:SF17">
    <property type="entry name" value="O-ANTIGEN LIGASE"/>
    <property type="match status" value="1"/>
</dbReference>
<accession>A0A839SDJ5</accession>
<evidence type="ECO:0000256" key="1">
    <source>
        <dbReference type="ARBA" id="ARBA00004141"/>
    </source>
</evidence>
<proteinExistence type="predicted"/>
<evidence type="ECO:0000256" key="2">
    <source>
        <dbReference type="ARBA" id="ARBA00022692"/>
    </source>
</evidence>
<feature type="transmembrane region" description="Helical" evidence="5">
    <location>
        <begin position="63"/>
        <end position="80"/>
    </location>
</feature>
<feature type="transmembrane region" description="Helical" evidence="5">
    <location>
        <begin position="20"/>
        <end position="43"/>
    </location>
</feature>
<dbReference type="RefSeq" id="WP_096356608.1">
    <property type="nucleotide sequence ID" value="NZ_AP017313.1"/>
</dbReference>
<feature type="domain" description="O-antigen ligase-related" evidence="6">
    <location>
        <begin position="201"/>
        <end position="353"/>
    </location>
</feature>
<gene>
    <name evidence="7" type="ORF">FHS11_001047</name>
</gene>
<feature type="transmembrane region" description="Helical" evidence="5">
    <location>
        <begin position="195"/>
        <end position="211"/>
    </location>
</feature>
<evidence type="ECO:0000256" key="3">
    <source>
        <dbReference type="ARBA" id="ARBA00022989"/>
    </source>
</evidence>
<feature type="transmembrane region" description="Helical" evidence="5">
    <location>
        <begin position="92"/>
        <end position="109"/>
    </location>
</feature>
<feature type="transmembrane region" description="Helical" evidence="5">
    <location>
        <begin position="240"/>
        <end position="260"/>
    </location>
</feature>
<keyword evidence="7" id="KW-0436">Ligase</keyword>
<dbReference type="GO" id="GO:0016020">
    <property type="term" value="C:membrane"/>
    <property type="evidence" value="ECO:0007669"/>
    <property type="project" value="UniProtKB-SubCell"/>
</dbReference>
<dbReference type="InterPro" id="IPR051533">
    <property type="entry name" value="WaaL-like"/>
</dbReference>
<dbReference type="PANTHER" id="PTHR37422">
    <property type="entry name" value="TEICHURONIC ACID BIOSYNTHESIS PROTEIN TUAE"/>
    <property type="match status" value="1"/>
</dbReference>
<dbReference type="GO" id="GO:0016874">
    <property type="term" value="F:ligase activity"/>
    <property type="evidence" value="ECO:0007669"/>
    <property type="project" value="UniProtKB-KW"/>
</dbReference>
<keyword evidence="3 5" id="KW-1133">Transmembrane helix</keyword>
<dbReference type="InterPro" id="IPR007016">
    <property type="entry name" value="O-antigen_ligase-rel_domated"/>
</dbReference>
<feature type="transmembrane region" description="Helical" evidence="5">
    <location>
        <begin position="116"/>
        <end position="133"/>
    </location>
</feature>
<keyword evidence="2 5" id="KW-0812">Transmembrane</keyword>
<comment type="subcellular location">
    <subcellularLocation>
        <location evidence="1">Membrane</location>
        <topology evidence="1">Multi-pass membrane protein</topology>
    </subcellularLocation>
</comment>
<feature type="transmembrane region" description="Helical" evidence="5">
    <location>
        <begin position="217"/>
        <end position="233"/>
    </location>
</feature>
<evidence type="ECO:0000313" key="7">
    <source>
        <dbReference type="EMBL" id="MBB3054637.1"/>
    </source>
</evidence>
<feature type="transmembrane region" description="Helical" evidence="5">
    <location>
        <begin position="165"/>
        <end position="186"/>
    </location>
</feature>
<comment type="caution">
    <text evidence="7">The sequence shown here is derived from an EMBL/GenBank/DDBJ whole genome shotgun (WGS) entry which is preliminary data.</text>
</comment>
<feature type="transmembrane region" description="Helical" evidence="5">
    <location>
        <begin position="394"/>
        <end position="409"/>
    </location>
</feature>
<feature type="transmembrane region" description="Helical" evidence="5">
    <location>
        <begin position="369"/>
        <end position="388"/>
    </location>
</feature>
<organism evidence="7 8">
    <name type="scientific">Mucilaginibacter gotjawali</name>
    <dbReference type="NCBI Taxonomy" id="1550579"/>
    <lineage>
        <taxon>Bacteria</taxon>
        <taxon>Pseudomonadati</taxon>
        <taxon>Bacteroidota</taxon>
        <taxon>Sphingobacteriia</taxon>
        <taxon>Sphingobacteriales</taxon>
        <taxon>Sphingobacteriaceae</taxon>
        <taxon>Mucilaginibacter</taxon>
    </lineage>
</organism>
<dbReference type="EMBL" id="JACHWX010000002">
    <property type="protein sequence ID" value="MBB3054637.1"/>
    <property type="molecule type" value="Genomic_DNA"/>
</dbReference>
<keyword evidence="8" id="KW-1185">Reference proteome</keyword>
<protein>
    <submittedName>
        <fullName evidence="7">O-antigen ligase</fullName>
    </submittedName>
</protein>
<evidence type="ECO:0000313" key="8">
    <source>
        <dbReference type="Proteomes" id="UP000539265"/>
    </source>
</evidence>
<evidence type="ECO:0000259" key="6">
    <source>
        <dbReference type="Pfam" id="PF04932"/>
    </source>
</evidence>
<dbReference type="Pfam" id="PF04932">
    <property type="entry name" value="Wzy_C"/>
    <property type="match status" value="1"/>
</dbReference>
<name>A0A839SDJ5_9SPHI</name>
<reference evidence="7" key="1">
    <citation type="submission" date="2020-08" db="EMBL/GenBank/DDBJ databases">
        <title>Genomic Encyclopedia of Type Strains, Phase III (KMG-III): the genomes of soil and plant-associated and newly described type strains.</title>
        <authorList>
            <person name="Whitman W."/>
        </authorList>
    </citation>
    <scope>NUCLEOTIDE SEQUENCE [LARGE SCALE GENOMIC DNA]</scope>
    <source>
        <strain evidence="7">CECT 8628</strain>
    </source>
</reference>
<dbReference type="Proteomes" id="UP000539265">
    <property type="component" value="Unassembled WGS sequence"/>
</dbReference>
<evidence type="ECO:0000256" key="4">
    <source>
        <dbReference type="ARBA" id="ARBA00023136"/>
    </source>
</evidence>
<sequence length="456" mass="51292">MNGLLLIKDNLANRISYYHVILFMASLPFNMFYSHLILASLFIHTLIHLNKNTIKPIFKWRTVVLASVFIVTVLSTVYTINPKEGFNEWAKHITILLFPLIFCLNPLDLKRYRQQFLLAFSFACTATIIYLYADALVTIKHYGLPYSNLFSAAFTNHNFSEPIDLHATFFSMQIAVALIFLLSVLLKEKSVDKKVLYLFCSLILSAGIIQLSSKSIVIATIILVNIALPWFLLKAAARLKFMLGSAALSVLLIIVVLNSGTFKERFINEFKADLSKSNQTETSDSRVARWYAATALIRKAPIIGYGAGSEIGLMQEAFYKDKLYSSYLNRLNVHSQYISFLLKSGIIGLVIYLSTLAFGFKIAFRHKDLLFFSFLVIVAIVSFSENLLDVDKGVIFYAFFFSFFFFLNEEDGNNGFPVKIHPSAINHGAVVLEAKSDFNSAGIGQKIRVEATGAQV</sequence>
<dbReference type="AlphaFoldDB" id="A0A839SDJ5"/>
<feature type="transmembrane region" description="Helical" evidence="5">
    <location>
        <begin position="337"/>
        <end position="357"/>
    </location>
</feature>
<keyword evidence="4 5" id="KW-0472">Membrane</keyword>